<accession>A0A285QEX5</accession>
<proteinExistence type="predicted"/>
<dbReference type="SUPFAM" id="SSF56235">
    <property type="entry name" value="N-terminal nucleophile aminohydrolases (Ntn hydrolases)"/>
    <property type="match status" value="1"/>
</dbReference>
<name>A0A285QEX5_9SPHN</name>
<dbReference type="SUPFAM" id="SSF52402">
    <property type="entry name" value="Adenine nucleotide alpha hydrolases-like"/>
    <property type="match status" value="1"/>
</dbReference>
<organism evidence="1 2">
    <name type="scientific">Sphingomonas guangdongensis</name>
    <dbReference type="NCBI Taxonomy" id="1141890"/>
    <lineage>
        <taxon>Bacteria</taxon>
        <taxon>Pseudomonadati</taxon>
        <taxon>Pseudomonadota</taxon>
        <taxon>Alphaproteobacteria</taxon>
        <taxon>Sphingomonadales</taxon>
        <taxon>Sphingomonadaceae</taxon>
        <taxon>Sphingomonas</taxon>
    </lineage>
</organism>
<dbReference type="RefSeq" id="WP_097062140.1">
    <property type="nucleotide sequence ID" value="NZ_OBMI01000001.1"/>
</dbReference>
<dbReference type="Gene3D" id="3.40.50.620">
    <property type="entry name" value="HUPs"/>
    <property type="match status" value="1"/>
</dbReference>
<evidence type="ECO:0000313" key="2">
    <source>
        <dbReference type="Proteomes" id="UP000219494"/>
    </source>
</evidence>
<dbReference type="InterPro" id="IPR014729">
    <property type="entry name" value="Rossmann-like_a/b/a_fold"/>
</dbReference>
<sequence>MAGLFLTRADTDVTAARARFAAQGFAAPTELAVPGWRLLHVAPVHGGPDTLLRRGADWVAVAGTLTVDDRIGVPALAALLDMAALEWDRIGGQFAAVVHRAGRTTLFTDYLATFPLHHDRDGRCFSTSLLATMEAQPRVTFDAQAVYEFAFNVVPIGDDTLFSEVKTLSPGSIVTLGADGASVDRQPRPLPTGPSEEPLADRVARQRDLLLRVVGGVADAFDDRIHCPLSGGLDSRLVLAALRASGRRPQVYVYGPPGLDDVRIARAAGEALGFAVEWINKEAAPIAPDAFAAQVAENFRRFDGYPTFGNIFDNGGHLAAYHRRHAGGALAVSGGAGEIYRDFFYLLDRPLTADAVARTFFARFTTGDATGLFEPHRFIAAIAGKIAAALDRPGDVTPLTRTEIEQIYPRVRCRALFGREIALEGAAGAYLVPFLDHRLVADALTLPMALKRAGRFEAMLIDALDPALARQPSAYGHHFAQAPTLRRRLGEWQSRARPLALRQRSYAIQRRLGPMGDEHGGELTPDYLGRVIDLDFPAMRRFFHVDRITDAGLLRRIACLEYLAAQLGGRLAA</sequence>
<protein>
    <submittedName>
        <fullName evidence="1">Asparagine synthase (Glutamine-hydrolysing)</fullName>
    </submittedName>
</protein>
<dbReference type="Proteomes" id="UP000219494">
    <property type="component" value="Unassembled WGS sequence"/>
</dbReference>
<evidence type="ECO:0000313" key="1">
    <source>
        <dbReference type="EMBL" id="SOB78677.1"/>
    </source>
</evidence>
<dbReference type="OrthoDB" id="6287162at2"/>
<dbReference type="AlphaFoldDB" id="A0A285QEX5"/>
<gene>
    <name evidence="1" type="ORF">SAMN06297144_0156</name>
</gene>
<keyword evidence="2" id="KW-1185">Reference proteome</keyword>
<reference evidence="1 2" key="1">
    <citation type="submission" date="2017-07" db="EMBL/GenBank/DDBJ databases">
        <authorList>
            <person name="Sun Z.S."/>
            <person name="Albrecht U."/>
            <person name="Echele G."/>
            <person name="Lee C.C."/>
        </authorList>
    </citation>
    <scope>NUCLEOTIDE SEQUENCE [LARGE SCALE GENOMIC DNA]</scope>
    <source>
        <strain evidence="1 2">CGMCC 1.12672</strain>
    </source>
</reference>
<dbReference type="EMBL" id="OBMI01000001">
    <property type="protein sequence ID" value="SOB78677.1"/>
    <property type="molecule type" value="Genomic_DNA"/>
</dbReference>
<dbReference type="InterPro" id="IPR029055">
    <property type="entry name" value="Ntn_hydrolases_N"/>
</dbReference>